<keyword evidence="1" id="KW-0472">Membrane</keyword>
<proteinExistence type="predicted"/>
<reference evidence="1 2" key="1">
    <citation type="submission" date="2015-01" db="EMBL/GenBank/DDBJ databases">
        <title>Genome of Sphingomonas taxi strain 30a.</title>
        <authorList>
            <person name="Eevers N."/>
            <person name="Van Hamme J."/>
            <person name="Bottos E."/>
            <person name="Weyens N."/>
            <person name="Vangronsveld J."/>
        </authorList>
    </citation>
    <scope>NUCLEOTIDE SEQUENCE [LARGE SCALE GENOMIC DNA]</scope>
    <source>
        <strain evidence="1 2">30a</strain>
    </source>
</reference>
<dbReference type="Proteomes" id="UP000033203">
    <property type="component" value="Unassembled WGS sequence"/>
</dbReference>
<dbReference type="Pfam" id="PF09608">
    <property type="entry name" value="Alph_Pro_TM"/>
    <property type="match status" value="1"/>
</dbReference>
<evidence type="ECO:0000313" key="2">
    <source>
        <dbReference type="Proteomes" id="UP000033203"/>
    </source>
</evidence>
<dbReference type="RefSeq" id="WP_017980544.1">
    <property type="nucleotide sequence ID" value="NZ_CP023705.1"/>
</dbReference>
<comment type="caution">
    <text evidence="1">The sequence shown here is derived from an EMBL/GenBank/DDBJ whole genome shotgun (WGS) entry which is preliminary data.</text>
</comment>
<keyword evidence="1" id="KW-0812">Transmembrane</keyword>
<dbReference type="GeneID" id="93797039"/>
<accession>A0A0D1M6C3</accession>
<dbReference type="InterPro" id="IPR019088">
    <property type="entry name" value="CHP02186-rel_TM"/>
</dbReference>
<sequence length="262" mass="28384">MSARAALLLVAPALLASSAPPGGFATAKPVLVPDVSQRQIEIAYSFTGAELLLFGAILYPGGRLPPGESPTDIVVIVKGPTQSVLVREKEKIAGIWVNAQHQRYSSAPSFYALASSRPIDRIVDERTRAIYELGLDSLQLSPGSNAVSTVEHRFQQGLVDLRRRAGLYVEAPRAVEITDDVLYRARLTIPARVPVGRFTAETFLIRDGRVLAAAVRDIDIRKSGFERFVARAAERHAFLYGIAAVALSIALGWGAGWVARRV</sequence>
<name>A0A0D1M6C3_9SPHN</name>
<protein>
    <submittedName>
        <fullName evidence="1">Transmembrane protein</fullName>
    </submittedName>
</protein>
<dbReference type="AlphaFoldDB" id="A0A0D1M6C3"/>
<gene>
    <name evidence="1" type="ORF">SR41_14625</name>
</gene>
<organism evidence="1 2">
    <name type="scientific">Sphingomonas melonis</name>
    <dbReference type="NCBI Taxonomy" id="152682"/>
    <lineage>
        <taxon>Bacteria</taxon>
        <taxon>Pseudomonadati</taxon>
        <taxon>Pseudomonadota</taxon>
        <taxon>Alphaproteobacteria</taxon>
        <taxon>Sphingomonadales</taxon>
        <taxon>Sphingomonadaceae</taxon>
        <taxon>Sphingomonas</taxon>
    </lineage>
</organism>
<dbReference type="EMBL" id="JXTP01000077">
    <property type="protein sequence ID" value="KIU26397.1"/>
    <property type="molecule type" value="Genomic_DNA"/>
</dbReference>
<evidence type="ECO:0000313" key="1">
    <source>
        <dbReference type="EMBL" id="KIU26397.1"/>
    </source>
</evidence>
<dbReference type="PATRIC" id="fig|1549858.7.peg.689"/>